<comment type="pathway">
    <text evidence="3 9 11">Amino-acid biosynthesis; L-histidine biosynthesis; L-histidine from 5-phospho-alpha-D-ribose 1-diphosphate: step 4/9.</text>
</comment>
<comment type="similarity">
    <text evidence="4 9 10">Belongs to the HisA/HisF family.</text>
</comment>
<dbReference type="InterPro" id="IPR044524">
    <property type="entry name" value="Isoase_HisA-like"/>
</dbReference>
<dbReference type="EC" id="5.3.1.16" evidence="9 11"/>
<dbReference type="InterPro" id="IPR023016">
    <property type="entry name" value="HisA/PriA"/>
</dbReference>
<gene>
    <name evidence="9" type="primary">hisA</name>
    <name evidence="12" type="ORF">AVDCRST_MAG86-2908</name>
</gene>
<keyword evidence="7 9" id="KW-0368">Histidine biosynthesis</keyword>
<dbReference type="Pfam" id="PF00977">
    <property type="entry name" value="His_biosynth"/>
    <property type="match status" value="1"/>
</dbReference>
<dbReference type="HAMAP" id="MF_01014">
    <property type="entry name" value="HisA"/>
    <property type="match status" value="1"/>
</dbReference>
<dbReference type="Gene3D" id="3.20.20.70">
    <property type="entry name" value="Aldolase class I"/>
    <property type="match status" value="1"/>
</dbReference>
<dbReference type="InterPro" id="IPR006062">
    <property type="entry name" value="His_biosynth"/>
</dbReference>
<evidence type="ECO:0000256" key="10">
    <source>
        <dbReference type="RuleBase" id="RU003657"/>
    </source>
</evidence>
<proteinExistence type="inferred from homology"/>
<evidence type="ECO:0000313" key="12">
    <source>
        <dbReference type="EMBL" id="CAA9577983.1"/>
    </source>
</evidence>
<dbReference type="GO" id="GO:0005737">
    <property type="term" value="C:cytoplasm"/>
    <property type="evidence" value="ECO:0007669"/>
    <property type="project" value="UniProtKB-SubCell"/>
</dbReference>
<dbReference type="PANTHER" id="PTHR43090:SF2">
    <property type="entry name" value="1-(5-PHOSPHORIBOSYL)-5-[(5-PHOSPHORIBOSYLAMINO)METHYLIDENEAMINO] IMIDAZOLE-4-CARBOXAMIDE ISOMERASE"/>
    <property type="match status" value="1"/>
</dbReference>
<evidence type="ECO:0000256" key="1">
    <source>
        <dbReference type="ARBA" id="ARBA00000901"/>
    </source>
</evidence>
<evidence type="ECO:0000256" key="8">
    <source>
        <dbReference type="ARBA" id="ARBA00023235"/>
    </source>
</evidence>
<evidence type="ECO:0000256" key="4">
    <source>
        <dbReference type="ARBA" id="ARBA00009667"/>
    </source>
</evidence>
<dbReference type="CDD" id="cd04732">
    <property type="entry name" value="HisA"/>
    <property type="match status" value="1"/>
</dbReference>
<evidence type="ECO:0000256" key="6">
    <source>
        <dbReference type="ARBA" id="ARBA00022605"/>
    </source>
</evidence>
<protein>
    <recommendedName>
        <fullName evidence="9 11">1-(5-phosphoribosyl)-5-[(5-phosphoribosylamino)methylideneamino] imidazole-4-carboxamide isomerase</fullName>
        <ecNumber evidence="9 11">5.3.1.16</ecNumber>
    </recommendedName>
    <alternativeName>
        <fullName evidence="9">Phosphoribosylformimino-5-aminoimidazole carboxamide ribotide isomerase</fullName>
    </alternativeName>
</protein>
<feature type="active site" description="Proton donor" evidence="9">
    <location>
        <position position="129"/>
    </location>
</feature>
<keyword evidence="5 9" id="KW-0963">Cytoplasm</keyword>
<dbReference type="PANTHER" id="PTHR43090">
    <property type="entry name" value="1-(5-PHOSPHORIBOSYL)-5-[(5-PHOSPHORIBOSYLAMINO)METHYLIDENEAMINO] IMIDAZOLE-4-CARBOXAMIDE ISOMERASE"/>
    <property type="match status" value="1"/>
</dbReference>
<evidence type="ECO:0000256" key="3">
    <source>
        <dbReference type="ARBA" id="ARBA00005133"/>
    </source>
</evidence>
<dbReference type="EMBL" id="CADCWP010000215">
    <property type="protein sequence ID" value="CAA9577983.1"/>
    <property type="molecule type" value="Genomic_DNA"/>
</dbReference>
<organism evidence="12">
    <name type="scientific">uncultured Truepera sp</name>
    <dbReference type="NCBI Taxonomy" id="543023"/>
    <lineage>
        <taxon>Bacteria</taxon>
        <taxon>Thermotogati</taxon>
        <taxon>Deinococcota</taxon>
        <taxon>Deinococci</taxon>
        <taxon>Trueperales</taxon>
        <taxon>Trueperaceae</taxon>
        <taxon>Truepera</taxon>
        <taxon>environmental samples</taxon>
    </lineage>
</organism>
<dbReference type="GO" id="GO:0000105">
    <property type="term" value="P:L-histidine biosynthetic process"/>
    <property type="evidence" value="ECO:0007669"/>
    <property type="project" value="UniProtKB-UniRule"/>
</dbReference>
<dbReference type="AlphaFoldDB" id="A0A6J4VI44"/>
<name>A0A6J4VI44_9DEIN</name>
<evidence type="ECO:0000256" key="2">
    <source>
        <dbReference type="ARBA" id="ARBA00004496"/>
    </source>
</evidence>
<accession>A0A6J4VI44</accession>
<dbReference type="GO" id="GO:0000162">
    <property type="term" value="P:L-tryptophan biosynthetic process"/>
    <property type="evidence" value="ECO:0007669"/>
    <property type="project" value="TreeGrafter"/>
</dbReference>
<keyword evidence="8 9" id="KW-0413">Isomerase</keyword>
<dbReference type="InterPro" id="IPR013785">
    <property type="entry name" value="Aldolase_TIM"/>
</dbReference>
<sequence length="233" mass="24900">MFEVVPAVDIQRGRAVRLVEGRTEDETVYFDDPLEAAQKWAGLGASWLHLVDLDAAFGHGDNREVIAKLAAALPCKLEVGGGIRDLGAAERLLDTVERVIIGTAAITEPGLLDALLSRYEAHRIAVSIDARDGLVAVRGWTETSAVAARDLAKRVSEQGVTHIIYTDIARDGTLLGVDPEPVSLMRSACPHTLVAGGGVASDYDLELYESLGLDGAIVGKALYEGRIQYPRTA</sequence>
<reference evidence="12" key="1">
    <citation type="submission" date="2020-02" db="EMBL/GenBank/DDBJ databases">
        <authorList>
            <person name="Meier V. D."/>
        </authorList>
    </citation>
    <scope>NUCLEOTIDE SEQUENCE</scope>
    <source>
        <strain evidence="12">AVDCRST_MAG86</strain>
    </source>
</reference>
<dbReference type="SUPFAM" id="SSF51366">
    <property type="entry name" value="Ribulose-phoshate binding barrel"/>
    <property type="match status" value="1"/>
</dbReference>
<comment type="subcellular location">
    <subcellularLocation>
        <location evidence="2 9 11">Cytoplasm</location>
    </subcellularLocation>
</comment>
<dbReference type="NCBIfam" id="TIGR00007">
    <property type="entry name" value="1-(5-phosphoribosyl)-5-[(5-phosphoribosylamino)methylideneamino]imidazole-4-carboxamide isomerase"/>
    <property type="match status" value="1"/>
</dbReference>
<evidence type="ECO:0000256" key="9">
    <source>
        <dbReference type="HAMAP-Rule" id="MF_01014"/>
    </source>
</evidence>
<dbReference type="InterPro" id="IPR011060">
    <property type="entry name" value="RibuloseP-bd_barrel"/>
</dbReference>
<feature type="active site" description="Proton acceptor" evidence="9">
    <location>
        <position position="9"/>
    </location>
</feature>
<keyword evidence="6 9" id="KW-0028">Amino-acid biosynthesis</keyword>
<dbReference type="GO" id="GO:0003949">
    <property type="term" value="F:1-(5-phosphoribosyl)-5-[(5-phosphoribosylamino)methylideneamino]imidazole-4-carboxamide isomerase activity"/>
    <property type="evidence" value="ECO:0007669"/>
    <property type="project" value="UniProtKB-UniRule"/>
</dbReference>
<dbReference type="InterPro" id="IPR006063">
    <property type="entry name" value="HisA_bact_arch"/>
</dbReference>
<dbReference type="UniPathway" id="UPA00031">
    <property type="reaction ID" value="UER00009"/>
</dbReference>
<evidence type="ECO:0000256" key="5">
    <source>
        <dbReference type="ARBA" id="ARBA00022490"/>
    </source>
</evidence>
<evidence type="ECO:0000256" key="11">
    <source>
        <dbReference type="RuleBase" id="RU003658"/>
    </source>
</evidence>
<evidence type="ECO:0000256" key="7">
    <source>
        <dbReference type="ARBA" id="ARBA00023102"/>
    </source>
</evidence>
<comment type="catalytic activity">
    <reaction evidence="1 9 11">
        <text>1-(5-phospho-beta-D-ribosyl)-5-[(5-phospho-beta-D-ribosylamino)methylideneamino]imidazole-4-carboxamide = 5-[(5-phospho-1-deoxy-D-ribulos-1-ylimino)methylamino]-1-(5-phospho-beta-D-ribosyl)imidazole-4-carboxamide</text>
        <dbReference type="Rhea" id="RHEA:15469"/>
        <dbReference type="ChEBI" id="CHEBI:58435"/>
        <dbReference type="ChEBI" id="CHEBI:58525"/>
        <dbReference type="EC" id="5.3.1.16"/>
    </reaction>
</comment>
<dbReference type="FunFam" id="3.20.20.70:FF:000009">
    <property type="entry name" value="1-(5-phosphoribosyl)-5-[(5-phosphoribosylamino)methylideneamino] imidazole-4-carboxamide isomerase"/>
    <property type="match status" value="1"/>
</dbReference>